<organism evidence="1">
    <name type="scientific">Anopheles sinensis</name>
    <name type="common">Mosquito</name>
    <dbReference type="NCBI Taxonomy" id="74873"/>
    <lineage>
        <taxon>Eukaryota</taxon>
        <taxon>Metazoa</taxon>
        <taxon>Ecdysozoa</taxon>
        <taxon>Arthropoda</taxon>
        <taxon>Hexapoda</taxon>
        <taxon>Insecta</taxon>
        <taxon>Pterygota</taxon>
        <taxon>Neoptera</taxon>
        <taxon>Endopterygota</taxon>
        <taxon>Diptera</taxon>
        <taxon>Nematocera</taxon>
        <taxon>Culicoidea</taxon>
        <taxon>Culicidae</taxon>
        <taxon>Anophelinae</taxon>
        <taxon>Anopheles</taxon>
    </lineage>
</organism>
<dbReference type="EnsemblMetazoa" id="ASIC009017-RA">
    <property type="protein sequence ID" value="ASIC009017-PA"/>
    <property type="gene ID" value="ASIC009017"/>
</dbReference>
<reference evidence="2" key="2">
    <citation type="submission" date="2020-05" db="UniProtKB">
        <authorList>
            <consortium name="EnsemblMetazoa"/>
        </authorList>
    </citation>
    <scope>IDENTIFICATION</scope>
</reference>
<reference evidence="1 3" key="1">
    <citation type="journal article" date="2014" name="BMC Genomics">
        <title>Genome sequence of Anopheles sinensis provides insight into genetics basis of mosquito competence for malaria parasites.</title>
        <authorList>
            <person name="Zhou D."/>
            <person name="Zhang D."/>
            <person name="Ding G."/>
            <person name="Shi L."/>
            <person name="Hou Q."/>
            <person name="Ye Y."/>
            <person name="Xu Y."/>
            <person name="Zhou H."/>
            <person name="Xiong C."/>
            <person name="Li S."/>
            <person name="Yu J."/>
            <person name="Hong S."/>
            <person name="Yu X."/>
            <person name="Zou P."/>
            <person name="Chen C."/>
            <person name="Chang X."/>
            <person name="Wang W."/>
            <person name="Lv Y."/>
            <person name="Sun Y."/>
            <person name="Ma L."/>
            <person name="Shen B."/>
            <person name="Zhu C."/>
        </authorList>
    </citation>
    <scope>NUCLEOTIDE SEQUENCE [LARGE SCALE GENOMIC DNA]</scope>
</reference>
<dbReference type="AlphaFoldDB" id="A0A084VTY8"/>
<name>A0A084VTY8_ANOSI</name>
<dbReference type="EMBL" id="KE525093">
    <property type="protein sequence ID" value="KFB41432.1"/>
    <property type="molecule type" value="Genomic_DNA"/>
</dbReference>
<protein>
    <submittedName>
        <fullName evidence="1 2">Penicillin-binding protein 1A</fullName>
    </submittedName>
</protein>
<dbReference type="Proteomes" id="UP000030765">
    <property type="component" value="Unassembled WGS sequence"/>
</dbReference>
<proteinExistence type="predicted"/>
<evidence type="ECO:0000313" key="3">
    <source>
        <dbReference type="Proteomes" id="UP000030765"/>
    </source>
</evidence>
<gene>
    <name evidence="1" type="ORF">ZHAS_00009017</name>
</gene>
<evidence type="ECO:0000313" key="1">
    <source>
        <dbReference type="EMBL" id="KFB41432.1"/>
    </source>
</evidence>
<dbReference type="VEuPathDB" id="VectorBase:ASIC009017"/>
<sequence length="65" mass="6782">MSFLGATCLFGWQNSCPPPTSVNVPATDGIYPLCSSMSFPFGCENYPKQSSGSASRGPQPCCDVG</sequence>
<keyword evidence="3" id="KW-1185">Reference proteome</keyword>
<dbReference type="EMBL" id="ATLV01016563">
    <property type="status" value="NOT_ANNOTATED_CDS"/>
    <property type="molecule type" value="Genomic_DNA"/>
</dbReference>
<evidence type="ECO:0000313" key="2">
    <source>
        <dbReference type="EnsemblMetazoa" id="ASIC009017-PA"/>
    </source>
</evidence>
<accession>A0A084VTY8</accession>